<evidence type="ECO:0008006" key="3">
    <source>
        <dbReference type="Google" id="ProtNLM"/>
    </source>
</evidence>
<dbReference type="Pfam" id="PF14907">
    <property type="entry name" value="NTP_transf_5"/>
    <property type="match status" value="1"/>
</dbReference>
<evidence type="ECO:0000313" key="1">
    <source>
        <dbReference type="EMBL" id="OAB33772.1"/>
    </source>
</evidence>
<dbReference type="STRING" id="494026.PGLA_22825"/>
<keyword evidence="2" id="KW-1185">Reference proteome</keyword>
<proteinExistence type="predicted"/>
<reference evidence="1 2" key="1">
    <citation type="submission" date="2016-03" db="EMBL/GenBank/DDBJ databases">
        <title>Draft genome sequence of Paenibacillus glacialis DSM 22343.</title>
        <authorList>
            <person name="Shin S.-K."/>
            <person name="Yi H."/>
        </authorList>
    </citation>
    <scope>NUCLEOTIDE SEQUENCE [LARGE SCALE GENOMIC DNA]</scope>
    <source>
        <strain evidence="1 2">DSM 22343</strain>
    </source>
</reference>
<accession>A0A168D0J1</accession>
<comment type="caution">
    <text evidence="1">The sequence shown here is derived from an EMBL/GenBank/DDBJ whole genome shotgun (WGS) entry which is preliminary data.</text>
</comment>
<protein>
    <recommendedName>
        <fullName evidence="3">Nucleotidyltransferase family protein</fullName>
    </recommendedName>
</protein>
<dbReference type="Proteomes" id="UP000076967">
    <property type="component" value="Unassembled WGS sequence"/>
</dbReference>
<evidence type="ECO:0000313" key="2">
    <source>
        <dbReference type="Proteomes" id="UP000076967"/>
    </source>
</evidence>
<sequence>MDNESLNELEEQLVLLLTKPQWNNHDVEAIQELVTSSLDWSRVIGIIQIHRIAGICWLNLFRNEELLNTKCSFGRFYDYLRNIYSMQELKGQEQFRLTMGMCNKFRLEQINFALMKGSALAVGVYRNMGSRDFVDNDILVHPSEINKASRILKELGYIQGKVDVRTGGIIPAAREELLSWSMYSHEVHPFIKKVEHPFLRYHIVDMHYSVDLNTKNRTDNIVENLLKSSITFHEFPDVSCLSKIDMLVFICNHFYKEATSFDEILNYRDLLLYKICDIAFSVYNNDFSWEELVSKAKENKCNEGVYYSLFYTNELYKGLIPEEVLQALAPNDTSYLHKVYQYDSDLQMIEWEDPIVQRVFKMNRAAAFRL</sequence>
<dbReference type="EMBL" id="LVJH01000070">
    <property type="protein sequence ID" value="OAB33772.1"/>
    <property type="molecule type" value="Genomic_DNA"/>
</dbReference>
<dbReference type="RefSeq" id="WP_068537452.1">
    <property type="nucleotide sequence ID" value="NZ_LVJH01000070.1"/>
</dbReference>
<dbReference type="OrthoDB" id="1737003at2"/>
<organism evidence="1 2">
    <name type="scientific">Paenibacillus glacialis</name>
    <dbReference type="NCBI Taxonomy" id="494026"/>
    <lineage>
        <taxon>Bacteria</taxon>
        <taxon>Bacillati</taxon>
        <taxon>Bacillota</taxon>
        <taxon>Bacilli</taxon>
        <taxon>Bacillales</taxon>
        <taxon>Paenibacillaceae</taxon>
        <taxon>Paenibacillus</taxon>
    </lineage>
</organism>
<name>A0A168D0J1_9BACL</name>
<dbReference type="AlphaFoldDB" id="A0A168D0J1"/>
<dbReference type="InterPro" id="IPR039498">
    <property type="entry name" value="NTP_transf_5"/>
</dbReference>
<gene>
    <name evidence="1" type="ORF">PGLA_22825</name>
</gene>